<dbReference type="InterPro" id="IPR036010">
    <property type="entry name" value="2Fe-2S_ferredoxin-like_sf"/>
</dbReference>
<comment type="cofactor">
    <cofactor evidence="1 27">
        <name>FAD</name>
        <dbReference type="ChEBI" id="CHEBI:57692"/>
    </cofactor>
</comment>
<dbReference type="InterPro" id="IPR017927">
    <property type="entry name" value="FAD-bd_FR_type"/>
</dbReference>
<comment type="subunit">
    <text evidence="5 27">Composed of six subunits; NqrA, NqrB, NqrC, NqrD, NqrE and NqrF.</text>
</comment>
<dbReference type="InterPro" id="IPR012675">
    <property type="entry name" value="Beta-grasp_dom_sf"/>
</dbReference>
<dbReference type="PROSITE" id="PS51085">
    <property type="entry name" value="2FE2S_FER_2"/>
    <property type="match status" value="1"/>
</dbReference>
<comment type="catalytic activity">
    <reaction evidence="26 27">
        <text>a ubiquinone + n Na(+)(in) + NADH + H(+) = a ubiquinol + n Na(+)(out) + NAD(+)</text>
        <dbReference type="Rhea" id="RHEA:47748"/>
        <dbReference type="Rhea" id="RHEA-COMP:9565"/>
        <dbReference type="Rhea" id="RHEA-COMP:9566"/>
        <dbReference type="ChEBI" id="CHEBI:15378"/>
        <dbReference type="ChEBI" id="CHEBI:16389"/>
        <dbReference type="ChEBI" id="CHEBI:17976"/>
        <dbReference type="ChEBI" id="CHEBI:29101"/>
        <dbReference type="ChEBI" id="CHEBI:57540"/>
        <dbReference type="ChEBI" id="CHEBI:57945"/>
        <dbReference type="EC" id="7.2.1.1"/>
    </reaction>
</comment>
<dbReference type="SUPFAM" id="SSF63380">
    <property type="entry name" value="Riboflavin synthase domain-like"/>
    <property type="match status" value="1"/>
</dbReference>
<dbReference type="Proteomes" id="UP000274695">
    <property type="component" value="Unassembled WGS sequence"/>
</dbReference>
<evidence type="ECO:0000313" key="32">
    <source>
        <dbReference type="Proteomes" id="UP000237222"/>
    </source>
</evidence>
<dbReference type="EMBL" id="PQGG01000019">
    <property type="protein sequence ID" value="POP53009.1"/>
    <property type="molecule type" value="Genomic_DNA"/>
</dbReference>
<keyword evidence="9 27" id="KW-1003">Cell membrane</keyword>
<evidence type="ECO:0000313" key="30">
    <source>
        <dbReference type="EMBL" id="POP53009.1"/>
    </source>
</evidence>
<comment type="similarity">
    <text evidence="4 27">Belongs to the NqrF family.</text>
</comment>
<evidence type="ECO:0000256" key="14">
    <source>
        <dbReference type="ARBA" id="ARBA00022827"/>
    </source>
</evidence>
<dbReference type="GO" id="GO:0016655">
    <property type="term" value="F:oxidoreductase activity, acting on NAD(P)H, quinone or similar compound as acceptor"/>
    <property type="evidence" value="ECO:0007669"/>
    <property type="project" value="InterPro"/>
</dbReference>
<dbReference type="PROSITE" id="PS51384">
    <property type="entry name" value="FAD_FR"/>
    <property type="match status" value="1"/>
</dbReference>
<feature type="transmembrane region" description="Helical" evidence="27">
    <location>
        <begin position="6"/>
        <end position="26"/>
    </location>
</feature>
<keyword evidence="11 27" id="KW-0285">Flavoprotein</keyword>
<evidence type="ECO:0000256" key="25">
    <source>
        <dbReference type="ARBA" id="ARBA00030787"/>
    </source>
</evidence>
<dbReference type="Gene3D" id="2.40.30.10">
    <property type="entry name" value="Translation factors"/>
    <property type="match status" value="1"/>
</dbReference>
<dbReference type="PIRSF" id="PIRSF000044">
    <property type="entry name" value="Cis_Diol_DH_RD"/>
    <property type="match status" value="1"/>
</dbReference>
<feature type="binding site" evidence="27">
    <location>
        <position position="69"/>
    </location>
    <ligand>
        <name>[2Fe-2S] cluster</name>
        <dbReference type="ChEBI" id="CHEBI:190135"/>
    </ligand>
</feature>
<evidence type="ECO:0000256" key="9">
    <source>
        <dbReference type="ARBA" id="ARBA00022475"/>
    </source>
</evidence>
<keyword evidence="19 27" id="KW-0915">Sodium</keyword>
<dbReference type="GO" id="GO:0046872">
    <property type="term" value="F:metal ion binding"/>
    <property type="evidence" value="ECO:0007669"/>
    <property type="project" value="UniProtKB-KW"/>
</dbReference>
<dbReference type="InterPro" id="IPR039261">
    <property type="entry name" value="FNR_nucleotide-bd"/>
</dbReference>
<comment type="cofactor">
    <cofactor evidence="27">
        <name>[2Fe-2S] cluster</name>
        <dbReference type="ChEBI" id="CHEBI:190135"/>
    </cofactor>
    <text evidence="27">Binds 1 [2Fe-2S] cluster.</text>
</comment>
<keyword evidence="18 27" id="KW-0520">NAD</keyword>
<dbReference type="CDD" id="cd06188">
    <property type="entry name" value="NADH_quinone_reductase"/>
    <property type="match status" value="1"/>
</dbReference>
<dbReference type="Gene3D" id="3.40.50.80">
    <property type="entry name" value="Nucleotide-binding domain of ferredoxin-NADP reductase (FNR) module"/>
    <property type="match status" value="1"/>
</dbReference>
<evidence type="ECO:0000256" key="21">
    <source>
        <dbReference type="ARBA" id="ARBA00023075"/>
    </source>
</evidence>
<keyword evidence="23 27" id="KW-0739">Sodium transport</keyword>
<evidence type="ECO:0000256" key="3">
    <source>
        <dbReference type="ARBA" id="ARBA00004533"/>
    </source>
</evidence>
<protein>
    <recommendedName>
        <fullName evidence="7 27">Na(+)-translocating NADH-quinone reductase subunit F</fullName>
        <shortName evidence="27">Na(+)-NQR subunit F</shortName>
        <shortName evidence="27">Na(+)-translocating NQR subunit F</shortName>
        <ecNumber evidence="6 27">7.2.1.1</ecNumber>
    </recommendedName>
    <alternativeName>
        <fullName evidence="25 27">NQR complex subunit F</fullName>
    </alternativeName>
    <alternativeName>
        <fullName evidence="24 27">NQR-1 subunit F</fullName>
    </alternativeName>
</protein>
<dbReference type="AlphaFoldDB" id="A0A2S4HGD9"/>
<dbReference type="PANTHER" id="PTHR43644">
    <property type="entry name" value="NA(+)-TRANSLOCATING NADH-QUINONE REDUCTASE SUBUNIT"/>
    <property type="match status" value="1"/>
</dbReference>
<dbReference type="EMBL" id="RHGB01000009">
    <property type="protein sequence ID" value="RNL63974.1"/>
    <property type="molecule type" value="Genomic_DNA"/>
</dbReference>
<dbReference type="InterPro" id="IPR017938">
    <property type="entry name" value="Riboflavin_synthase-like_b-brl"/>
</dbReference>
<keyword evidence="15 27" id="KW-1278">Translocase</keyword>
<dbReference type="SUPFAM" id="SSF54292">
    <property type="entry name" value="2Fe-2S ferredoxin-like"/>
    <property type="match status" value="1"/>
</dbReference>
<evidence type="ECO:0000256" key="10">
    <source>
        <dbReference type="ARBA" id="ARBA00022519"/>
    </source>
</evidence>
<dbReference type="Pfam" id="PF00970">
    <property type="entry name" value="FAD_binding_6"/>
    <property type="match status" value="1"/>
</dbReference>
<gene>
    <name evidence="27 30" type="primary">nqrF</name>
    <name evidence="30" type="ORF">C0068_07910</name>
    <name evidence="31" type="ORF">D0911_09565</name>
</gene>
<keyword evidence="13 27" id="KW-0479">Metal-binding</keyword>
<evidence type="ECO:0000256" key="24">
    <source>
        <dbReference type="ARBA" id="ARBA00030032"/>
    </source>
</evidence>
<keyword evidence="27" id="KW-1133">Transmembrane helix</keyword>
<dbReference type="OrthoDB" id="9806195at2"/>
<proteinExistence type="inferred from homology"/>
<dbReference type="SUPFAM" id="SSF52343">
    <property type="entry name" value="Ferredoxin reductase-like, C-terminal NADP-linked domain"/>
    <property type="match status" value="1"/>
</dbReference>
<keyword evidence="17 27" id="KW-0411">Iron-sulfur</keyword>
<reference evidence="30" key="1">
    <citation type="submission" date="2018-01" db="EMBL/GenBank/DDBJ databases">
        <authorList>
            <person name="Yu X.-D."/>
        </authorList>
    </citation>
    <scope>NUCLEOTIDE SEQUENCE</scope>
    <source>
        <strain evidence="30">ZX-21</strain>
    </source>
</reference>
<comment type="subcellular location">
    <subcellularLocation>
        <location evidence="3">Cell inner membrane</location>
    </subcellularLocation>
    <subcellularLocation>
        <location evidence="27">Cell membrane</location>
        <topology evidence="27">Single-pass membrane protein</topology>
    </subcellularLocation>
</comment>
<dbReference type="Gene3D" id="3.10.20.30">
    <property type="match status" value="1"/>
</dbReference>
<evidence type="ECO:0000256" key="5">
    <source>
        <dbReference type="ARBA" id="ARBA00011309"/>
    </source>
</evidence>
<evidence type="ECO:0000259" key="29">
    <source>
        <dbReference type="PROSITE" id="PS51384"/>
    </source>
</evidence>
<evidence type="ECO:0000256" key="12">
    <source>
        <dbReference type="ARBA" id="ARBA00022714"/>
    </source>
</evidence>
<accession>A0A2S4HGD9</accession>
<keyword evidence="12 27" id="KW-0001">2Fe-2S</keyword>
<feature type="binding site" evidence="27">
    <location>
        <position position="75"/>
    </location>
    <ligand>
        <name>[2Fe-2S] cluster</name>
        <dbReference type="ChEBI" id="CHEBI:190135"/>
    </ligand>
</feature>
<keyword evidence="14 27" id="KW-0274">FAD</keyword>
<dbReference type="HAMAP" id="MF_00430">
    <property type="entry name" value="NqrF"/>
    <property type="match status" value="1"/>
</dbReference>
<keyword evidence="21 27" id="KW-0830">Ubiquinone</keyword>
<dbReference type="PANTHER" id="PTHR43644:SF1">
    <property type="entry name" value="NAD(P)H-FLAVIN REDUCTASE"/>
    <property type="match status" value="1"/>
</dbReference>
<evidence type="ECO:0000256" key="18">
    <source>
        <dbReference type="ARBA" id="ARBA00023027"/>
    </source>
</evidence>
<evidence type="ECO:0000313" key="31">
    <source>
        <dbReference type="EMBL" id="RNL63974.1"/>
    </source>
</evidence>
<evidence type="ECO:0000313" key="33">
    <source>
        <dbReference type="Proteomes" id="UP000274695"/>
    </source>
</evidence>
<evidence type="ECO:0000256" key="8">
    <source>
        <dbReference type="ARBA" id="ARBA00022448"/>
    </source>
</evidence>
<comment type="caution">
    <text evidence="30">The sequence shown here is derived from an EMBL/GenBank/DDBJ whole genome shotgun (WGS) entry which is preliminary data.</text>
</comment>
<dbReference type="InterPro" id="IPR001041">
    <property type="entry name" value="2Fe-2S_ferredoxin-type"/>
</dbReference>
<dbReference type="InterPro" id="IPR001709">
    <property type="entry name" value="Flavoprot_Pyr_Nucl_cyt_Rdtase"/>
</dbReference>
<feature type="domain" description="2Fe-2S ferredoxin-type" evidence="28">
    <location>
        <begin position="34"/>
        <end position="126"/>
    </location>
</feature>
<keyword evidence="10" id="KW-0997">Cell inner membrane</keyword>
<evidence type="ECO:0000256" key="11">
    <source>
        <dbReference type="ARBA" id="ARBA00022630"/>
    </source>
</evidence>
<evidence type="ECO:0000256" key="19">
    <source>
        <dbReference type="ARBA" id="ARBA00023053"/>
    </source>
</evidence>
<keyword evidence="8 27" id="KW-0813">Transport</keyword>
<evidence type="ECO:0000256" key="7">
    <source>
        <dbReference type="ARBA" id="ARBA00019729"/>
    </source>
</evidence>
<dbReference type="PRINTS" id="PR00371">
    <property type="entry name" value="FPNCR"/>
</dbReference>
<evidence type="ECO:0000259" key="28">
    <source>
        <dbReference type="PROSITE" id="PS51085"/>
    </source>
</evidence>
<reference evidence="31 33" key="2">
    <citation type="submission" date="2018-10" db="EMBL/GenBank/DDBJ databases">
        <title>Draft genome sequence of Zhongshania sp. DSW25-10.</title>
        <authorList>
            <person name="Oh J."/>
        </authorList>
    </citation>
    <scope>NUCLEOTIDE SEQUENCE [LARGE SCALE GENOMIC DNA]</scope>
    <source>
        <strain evidence="31 33">DSW25-10</strain>
    </source>
</reference>
<dbReference type="NCBIfam" id="TIGR01941">
    <property type="entry name" value="nqrF"/>
    <property type="match status" value="1"/>
</dbReference>
<dbReference type="CDD" id="cd00207">
    <property type="entry name" value="fer2"/>
    <property type="match status" value="1"/>
</dbReference>
<dbReference type="InterPro" id="IPR001433">
    <property type="entry name" value="OxRdtase_FAD/NAD-bd"/>
</dbReference>
<dbReference type="InterPro" id="IPR010205">
    <property type="entry name" value="NqrF"/>
</dbReference>
<dbReference type="Pfam" id="PF00175">
    <property type="entry name" value="NAD_binding_1"/>
    <property type="match status" value="1"/>
</dbReference>
<evidence type="ECO:0000256" key="26">
    <source>
        <dbReference type="ARBA" id="ARBA00048891"/>
    </source>
</evidence>
<keyword evidence="22 27" id="KW-0472">Membrane</keyword>
<dbReference type="FunFam" id="3.40.50.80:FF:000014">
    <property type="entry name" value="Na(+)-translocating NADH-quinone reductase subunit F"/>
    <property type="match status" value="1"/>
</dbReference>
<keyword evidence="33" id="KW-1185">Reference proteome</keyword>
<dbReference type="Pfam" id="PF00111">
    <property type="entry name" value="Fer2"/>
    <property type="match status" value="1"/>
</dbReference>
<sequence>MNTVVILGVTMFTAIVLALVCIILFARSRLVSSGNVTIEINGEKTITVPAGDKLLNTLSGQGVFLASACGGGGSCAQCKCIVNDGGGSMLATEEAHFSPREAREGWRLSCQTPVKQDMKIEVPEDVFGVKQWECTVESNPNVATFIKELTLKLPEGENVNFRAGGYVQLECPPHHVKYSDFDIPDEYKADWERFGFLNVESKVEETVIRAYSMANYPEERGIVKFNIRAATPPPNNLALTPGQMSSWVFNLKPGDKVKVYGPFGEFFAKDTDAEMVFVGGGAGMAPMRSHIFDQLKRLGSKRKISFWYGARSMREAFYVDEYDKLAAENDNFEWHLALSDPQPEDNWTGKTGFIHQVLYENYLKDHPAPEDCEFYMCGPPMMNSAVIKMLEDLGVESDNILLDDFGG</sequence>
<dbReference type="RefSeq" id="WP_103683950.1">
    <property type="nucleotide sequence ID" value="NZ_PQGG01000019.1"/>
</dbReference>
<dbReference type="EC" id="7.2.1.1" evidence="6 27"/>
<evidence type="ECO:0000256" key="22">
    <source>
        <dbReference type="ARBA" id="ARBA00023136"/>
    </source>
</evidence>
<evidence type="ECO:0000256" key="1">
    <source>
        <dbReference type="ARBA" id="ARBA00001974"/>
    </source>
</evidence>
<evidence type="ECO:0000256" key="2">
    <source>
        <dbReference type="ARBA" id="ARBA00002972"/>
    </source>
</evidence>
<evidence type="ECO:0000256" key="17">
    <source>
        <dbReference type="ARBA" id="ARBA00023014"/>
    </source>
</evidence>
<keyword evidence="20 27" id="KW-0406">Ion transport</keyword>
<evidence type="ECO:0000256" key="20">
    <source>
        <dbReference type="ARBA" id="ARBA00023065"/>
    </source>
</evidence>
<evidence type="ECO:0000256" key="4">
    <source>
        <dbReference type="ARBA" id="ARBA00005570"/>
    </source>
</evidence>
<evidence type="ECO:0000256" key="6">
    <source>
        <dbReference type="ARBA" id="ARBA00013099"/>
    </source>
</evidence>
<evidence type="ECO:0000256" key="13">
    <source>
        <dbReference type="ARBA" id="ARBA00022723"/>
    </source>
</evidence>
<evidence type="ECO:0000256" key="27">
    <source>
        <dbReference type="HAMAP-Rule" id="MF_00430"/>
    </source>
</evidence>
<comment type="function">
    <text evidence="2 27">NQR complex catalyzes the reduction of ubiquinone-1 to ubiquinol by two successive reactions, coupled with the transport of Na(+) ions from the cytoplasm to the periplasm. The first step is catalyzed by NqrF, which accepts electrons from NADH and reduces ubiquinone-1 to ubisemiquinone by a one-electron transfer pathway.</text>
</comment>
<evidence type="ECO:0000256" key="15">
    <source>
        <dbReference type="ARBA" id="ARBA00022967"/>
    </source>
</evidence>
<name>A0A2S4HGD9_9GAMM</name>
<evidence type="ECO:0000256" key="16">
    <source>
        <dbReference type="ARBA" id="ARBA00023004"/>
    </source>
</evidence>
<keyword evidence="27" id="KW-0812">Transmembrane</keyword>
<keyword evidence="16 27" id="KW-0408">Iron</keyword>
<dbReference type="GO" id="GO:0006814">
    <property type="term" value="P:sodium ion transport"/>
    <property type="evidence" value="ECO:0007669"/>
    <property type="project" value="UniProtKB-UniRule"/>
</dbReference>
<dbReference type="GO" id="GO:0051537">
    <property type="term" value="F:2 iron, 2 sulfur cluster binding"/>
    <property type="evidence" value="ECO:0007669"/>
    <property type="project" value="UniProtKB-KW"/>
</dbReference>
<feature type="binding site" evidence="27">
    <location>
        <position position="110"/>
    </location>
    <ligand>
        <name>[2Fe-2S] cluster</name>
        <dbReference type="ChEBI" id="CHEBI:190135"/>
    </ligand>
</feature>
<dbReference type="GO" id="GO:0005886">
    <property type="term" value="C:plasma membrane"/>
    <property type="evidence" value="ECO:0007669"/>
    <property type="project" value="UniProtKB-SubCell"/>
</dbReference>
<dbReference type="GO" id="GO:0009055">
    <property type="term" value="F:electron transfer activity"/>
    <property type="evidence" value="ECO:0007669"/>
    <property type="project" value="UniProtKB-UniRule"/>
</dbReference>
<feature type="binding site" evidence="27">
    <location>
        <position position="78"/>
    </location>
    <ligand>
        <name>[2Fe-2S] cluster</name>
        <dbReference type="ChEBI" id="CHEBI:190135"/>
    </ligand>
</feature>
<evidence type="ECO:0000256" key="23">
    <source>
        <dbReference type="ARBA" id="ARBA00023201"/>
    </source>
</evidence>
<feature type="domain" description="FAD-binding FR-type" evidence="29">
    <location>
        <begin position="129"/>
        <end position="269"/>
    </location>
</feature>
<keyword evidence="31" id="KW-0560">Oxidoreductase</keyword>
<dbReference type="Proteomes" id="UP000237222">
    <property type="component" value="Unassembled WGS sequence"/>
</dbReference>
<dbReference type="InterPro" id="IPR008333">
    <property type="entry name" value="Cbr1-like_FAD-bd_dom"/>
</dbReference>
<organism evidence="30 32">
    <name type="scientific">Zhongshania marina</name>
    <dbReference type="NCBI Taxonomy" id="2304603"/>
    <lineage>
        <taxon>Bacteria</taxon>
        <taxon>Pseudomonadati</taxon>
        <taxon>Pseudomonadota</taxon>
        <taxon>Gammaproteobacteria</taxon>
        <taxon>Cellvibrionales</taxon>
        <taxon>Spongiibacteraceae</taxon>
        <taxon>Zhongshania</taxon>
    </lineage>
</organism>